<protein>
    <submittedName>
        <fullName evidence="1">Uncharacterized protein</fullName>
    </submittedName>
</protein>
<name>A0A2P2PC77_RHIMU</name>
<reference evidence="1" key="1">
    <citation type="submission" date="2018-02" db="EMBL/GenBank/DDBJ databases">
        <title>Rhizophora mucronata_Transcriptome.</title>
        <authorList>
            <person name="Meera S.P."/>
            <person name="Sreeshan A."/>
            <person name="Augustine A."/>
        </authorList>
    </citation>
    <scope>NUCLEOTIDE SEQUENCE</scope>
    <source>
        <tissue evidence="1">Leaf</tissue>
    </source>
</reference>
<organism evidence="1">
    <name type="scientific">Rhizophora mucronata</name>
    <name type="common">Asiatic mangrove</name>
    <dbReference type="NCBI Taxonomy" id="61149"/>
    <lineage>
        <taxon>Eukaryota</taxon>
        <taxon>Viridiplantae</taxon>
        <taxon>Streptophyta</taxon>
        <taxon>Embryophyta</taxon>
        <taxon>Tracheophyta</taxon>
        <taxon>Spermatophyta</taxon>
        <taxon>Magnoliopsida</taxon>
        <taxon>eudicotyledons</taxon>
        <taxon>Gunneridae</taxon>
        <taxon>Pentapetalae</taxon>
        <taxon>rosids</taxon>
        <taxon>fabids</taxon>
        <taxon>Malpighiales</taxon>
        <taxon>Rhizophoraceae</taxon>
        <taxon>Rhizophora</taxon>
    </lineage>
</organism>
<sequence>MYACVKFNFKFVLEKFVVKVSPIYNGEKVSMK</sequence>
<proteinExistence type="predicted"/>
<evidence type="ECO:0000313" key="1">
    <source>
        <dbReference type="EMBL" id="MBX52283.1"/>
    </source>
</evidence>
<accession>A0A2P2PC77</accession>
<dbReference type="AlphaFoldDB" id="A0A2P2PC77"/>
<dbReference type="EMBL" id="GGEC01071799">
    <property type="protein sequence ID" value="MBX52283.1"/>
    <property type="molecule type" value="Transcribed_RNA"/>
</dbReference>